<dbReference type="OrthoDB" id="8559033at2"/>
<dbReference type="PANTHER" id="PTHR35011">
    <property type="entry name" value="2,3-DIKETO-L-GULONATE TRAP TRANSPORTER SMALL PERMEASE PROTEIN YIAM"/>
    <property type="match status" value="1"/>
</dbReference>
<protein>
    <recommendedName>
        <fullName evidence="9">TRAP transporter small permease protein</fullName>
    </recommendedName>
</protein>
<evidence type="ECO:0000256" key="7">
    <source>
        <dbReference type="ARBA" id="ARBA00023136"/>
    </source>
</evidence>
<keyword evidence="3" id="KW-1003">Cell membrane</keyword>
<keyword evidence="5 9" id="KW-0812">Transmembrane</keyword>
<evidence type="ECO:0000256" key="1">
    <source>
        <dbReference type="ARBA" id="ARBA00004429"/>
    </source>
</evidence>
<keyword evidence="6 9" id="KW-1133">Transmembrane helix</keyword>
<reference evidence="12" key="1">
    <citation type="submission" date="2015-08" db="EMBL/GenBank/DDBJ databases">
        <title>Vibrio galatheae sp. nov., a novel member of the Vibrionaceae family isolated from the Solomon Islands.</title>
        <authorList>
            <person name="Giubergia S."/>
            <person name="Machado H."/>
            <person name="Mateiu R.V."/>
            <person name="Gram L."/>
        </authorList>
    </citation>
    <scope>NUCLEOTIDE SEQUENCE [LARGE SCALE GENOMIC DNA]</scope>
    <source>
        <strain evidence="12">DSM 19134</strain>
    </source>
</reference>
<feature type="domain" description="Tripartite ATP-independent periplasmic transporters DctQ component" evidence="10">
    <location>
        <begin position="39"/>
        <end position="169"/>
    </location>
</feature>
<evidence type="ECO:0000256" key="4">
    <source>
        <dbReference type="ARBA" id="ARBA00022519"/>
    </source>
</evidence>
<evidence type="ECO:0000256" key="2">
    <source>
        <dbReference type="ARBA" id="ARBA00022448"/>
    </source>
</evidence>
<comment type="subunit">
    <text evidence="9">The complex comprises the extracytoplasmic solute receptor protein and the two transmembrane proteins.</text>
</comment>
<feature type="transmembrane region" description="Helical" evidence="9">
    <location>
        <begin position="30"/>
        <end position="52"/>
    </location>
</feature>
<dbReference type="PATRIC" id="fig|171383.3.peg.215"/>
<dbReference type="PANTHER" id="PTHR35011:SF4">
    <property type="entry name" value="SLL1102 PROTEIN"/>
    <property type="match status" value="1"/>
</dbReference>
<evidence type="ECO:0000256" key="3">
    <source>
        <dbReference type="ARBA" id="ARBA00022475"/>
    </source>
</evidence>
<gene>
    <name evidence="11" type="ORF">AKJ31_01050</name>
</gene>
<proteinExistence type="inferred from homology"/>
<feature type="transmembrane region" description="Helical" evidence="9">
    <location>
        <begin position="151"/>
        <end position="173"/>
    </location>
</feature>
<dbReference type="STRING" id="171383.AKJ31_01050"/>
<dbReference type="InterPro" id="IPR007387">
    <property type="entry name" value="TRAP_DctQ"/>
</dbReference>
<dbReference type="RefSeq" id="WP_053407237.1">
    <property type="nucleotide sequence ID" value="NZ_DAIPHI010000006.1"/>
</dbReference>
<keyword evidence="12" id="KW-1185">Reference proteome</keyword>
<keyword evidence="7 9" id="KW-0472">Membrane</keyword>
<evidence type="ECO:0000313" key="11">
    <source>
        <dbReference type="EMBL" id="KOO08985.1"/>
    </source>
</evidence>
<dbReference type="InterPro" id="IPR055348">
    <property type="entry name" value="DctQ"/>
</dbReference>
<comment type="subcellular location">
    <subcellularLocation>
        <location evidence="1 9">Cell inner membrane</location>
        <topology evidence="1 9">Multi-pass membrane protein</topology>
    </subcellularLocation>
</comment>
<dbReference type="Pfam" id="PF04290">
    <property type="entry name" value="DctQ"/>
    <property type="match status" value="1"/>
</dbReference>
<comment type="function">
    <text evidence="9">Part of the tripartite ATP-independent periplasmic (TRAP) transport system.</text>
</comment>
<organism evidence="11 12">
    <name type="scientific">Vibrio hepatarius</name>
    <dbReference type="NCBI Taxonomy" id="171383"/>
    <lineage>
        <taxon>Bacteria</taxon>
        <taxon>Pseudomonadati</taxon>
        <taxon>Pseudomonadota</taxon>
        <taxon>Gammaproteobacteria</taxon>
        <taxon>Vibrionales</taxon>
        <taxon>Vibrionaceae</taxon>
        <taxon>Vibrio</taxon>
        <taxon>Vibrio oreintalis group</taxon>
    </lineage>
</organism>
<feature type="transmembrane region" description="Helical" evidence="9">
    <location>
        <begin position="58"/>
        <end position="80"/>
    </location>
</feature>
<accession>A0A0M0I3U5</accession>
<sequence>MTDKTPHAPHEQEEQPRNFLDKAIIKISNVLSWFFIFTVLISFYEVLMRYVFDAPTTWVHETASFIGGSLFIVGGIYAFAANKHVRVVLIYDSVSDQVRKYLNLVHHIVGLAFAGMLAYAAYAMAMESWFTPWGELRPETSGSVLNAPYPALLKGLIFVVLCILVVQYVLHLIQEIMGLRKKDDV</sequence>
<dbReference type="AlphaFoldDB" id="A0A0M0I3U5"/>
<evidence type="ECO:0000259" key="10">
    <source>
        <dbReference type="Pfam" id="PF04290"/>
    </source>
</evidence>
<dbReference type="GO" id="GO:0005886">
    <property type="term" value="C:plasma membrane"/>
    <property type="evidence" value="ECO:0007669"/>
    <property type="project" value="UniProtKB-SubCell"/>
</dbReference>
<comment type="similarity">
    <text evidence="8 9">Belongs to the TRAP transporter small permease family.</text>
</comment>
<evidence type="ECO:0000256" key="9">
    <source>
        <dbReference type="RuleBase" id="RU369079"/>
    </source>
</evidence>
<evidence type="ECO:0000256" key="5">
    <source>
        <dbReference type="ARBA" id="ARBA00022692"/>
    </source>
</evidence>
<keyword evidence="2 9" id="KW-0813">Transport</keyword>
<dbReference type="GO" id="GO:0022857">
    <property type="term" value="F:transmembrane transporter activity"/>
    <property type="evidence" value="ECO:0007669"/>
    <property type="project" value="UniProtKB-UniRule"/>
</dbReference>
<feature type="transmembrane region" description="Helical" evidence="9">
    <location>
        <begin position="101"/>
        <end position="122"/>
    </location>
</feature>
<comment type="caution">
    <text evidence="11">The sequence shown here is derived from an EMBL/GenBank/DDBJ whole genome shotgun (WGS) entry which is preliminary data.</text>
</comment>
<evidence type="ECO:0000256" key="8">
    <source>
        <dbReference type="ARBA" id="ARBA00038436"/>
    </source>
</evidence>
<evidence type="ECO:0000256" key="6">
    <source>
        <dbReference type="ARBA" id="ARBA00022989"/>
    </source>
</evidence>
<dbReference type="Proteomes" id="UP000037530">
    <property type="component" value="Unassembled WGS sequence"/>
</dbReference>
<keyword evidence="4 9" id="KW-0997">Cell inner membrane</keyword>
<name>A0A0M0I3U5_9VIBR</name>
<evidence type="ECO:0000313" key="12">
    <source>
        <dbReference type="Proteomes" id="UP000037530"/>
    </source>
</evidence>
<dbReference type="EMBL" id="LHPI01000001">
    <property type="protein sequence ID" value="KOO08985.1"/>
    <property type="molecule type" value="Genomic_DNA"/>
</dbReference>